<dbReference type="InterPro" id="IPR036291">
    <property type="entry name" value="NAD(P)-bd_dom_sf"/>
</dbReference>
<organism evidence="5 6">
    <name type="scientific">Pyrrhoderma noxium</name>
    <dbReference type="NCBI Taxonomy" id="2282107"/>
    <lineage>
        <taxon>Eukaryota</taxon>
        <taxon>Fungi</taxon>
        <taxon>Dikarya</taxon>
        <taxon>Basidiomycota</taxon>
        <taxon>Agaricomycotina</taxon>
        <taxon>Agaricomycetes</taxon>
        <taxon>Hymenochaetales</taxon>
        <taxon>Hymenochaetaceae</taxon>
        <taxon>Pyrrhoderma</taxon>
    </lineage>
</organism>
<dbReference type="Proteomes" id="UP000217199">
    <property type="component" value="Unassembled WGS sequence"/>
</dbReference>
<dbReference type="Pfam" id="PF13561">
    <property type="entry name" value="adh_short_C2"/>
    <property type="match status" value="1"/>
</dbReference>
<dbReference type="AlphaFoldDB" id="A0A286UW04"/>
<reference evidence="5 6" key="1">
    <citation type="journal article" date="2017" name="Mol. Ecol.">
        <title>Comparative and population genomic landscape of Phellinus noxius: A hypervariable fungus causing root rot in trees.</title>
        <authorList>
            <person name="Chung C.L."/>
            <person name="Lee T.J."/>
            <person name="Akiba M."/>
            <person name="Lee H.H."/>
            <person name="Kuo T.H."/>
            <person name="Liu D."/>
            <person name="Ke H.M."/>
            <person name="Yokoi T."/>
            <person name="Roa M.B."/>
            <person name="Lu M.J."/>
            <person name="Chang Y.Y."/>
            <person name="Ann P.J."/>
            <person name="Tsai J.N."/>
            <person name="Chen C.Y."/>
            <person name="Tzean S.S."/>
            <person name="Ota Y."/>
            <person name="Hattori T."/>
            <person name="Sahashi N."/>
            <person name="Liou R.F."/>
            <person name="Kikuchi T."/>
            <person name="Tsai I.J."/>
        </authorList>
    </citation>
    <scope>NUCLEOTIDE SEQUENCE [LARGE SCALE GENOMIC DNA]</scope>
    <source>
        <strain evidence="5 6">FFPRI411160</strain>
    </source>
</reference>
<gene>
    <name evidence="5" type="ORF">PNOK_0079200</name>
</gene>
<dbReference type="OrthoDB" id="1669814at2759"/>
<keyword evidence="6" id="KW-1185">Reference proteome</keyword>
<keyword evidence="3" id="KW-0560">Oxidoreductase</keyword>
<dbReference type="PANTHER" id="PTHR43008">
    <property type="entry name" value="BENZIL REDUCTASE"/>
    <property type="match status" value="1"/>
</dbReference>
<dbReference type="GO" id="GO:0050664">
    <property type="term" value="F:oxidoreductase activity, acting on NAD(P)H, oxygen as acceptor"/>
    <property type="evidence" value="ECO:0007669"/>
    <property type="project" value="TreeGrafter"/>
</dbReference>
<keyword evidence="2" id="KW-0521">NADP</keyword>
<comment type="similarity">
    <text evidence="1">Belongs to the short-chain dehydrogenases/reductases (SDR) family.</text>
</comment>
<dbReference type="InterPro" id="IPR020904">
    <property type="entry name" value="Sc_DH/Rdtase_CS"/>
</dbReference>
<dbReference type="STRING" id="2282107.A0A286UW04"/>
<feature type="compositionally biased region" description="Low complexity" evidence="4">
    <location>
        <begin position="57"/>
        <end position="66"/>
    </location>
</feature>
<evidence type="ECO:0000256" key="1">
    <source>
        <dbReference type="ARBA" id="ARBA00006484"/>
    </source>
</evidence>
<evidence type="ECO:0000313" key="5">
    <source>
        <dbReference type="EMBL" id="PAV23724.1"/>
    </source>
</evidence>
<sequence>MFSLRTATAETAKLFRAKPPARLGCLSQTQLQTNLALLPRSQRPFTRSAVTSKKKTQTTATTSSSASAFGPIGVTAALEAEKNPSFKIQPSLFKEFDLTGRVAVVSGGNRGLGLEMAEALCEAGAKVYCLDLPSEPGKEWTATRNFVEKMSLEKAGLEYRSVDVTDQQAVWNVVEKIADDEKRMDVCVAAAGILAGADCLEYPSEGFKKIMNVNVNGVLHTAQAAGRQMRRFGTPGSIILIASMSGSITNKDHAWVGYNTSKSAVLQMTRSMACELGPERIRVNSLSPGHIYTSMTAAYLDKYPELYEKWSSLNPLGRLGRPDELRGAVAWLASDASTFCTGSDILVSGGHHAW</sequence>
<dbReference type="PRINTS" id="PR00081">
    <property type="entry name" value="GDHRDH"/>
</dbReference>
<name>A0A286UW04_9AGAM</name>
<evidence type="ECO:0000256" key="3">
    <source>
        <dbReference type="ARBA" id="ARBA00023002"/>
    </source>
</evidence>
<dbReference type="InterPro" id="IPR002347">
    <property type="entry name" value="SDR_fam"/>
</dbReference>
<evidence type="ECO:0000313" key="6">
    <source>
        <dbReference type="Proteomes" id="UP000217199"/>
    </source>
</evidence>
<accession>A0A286UW04</accession>
<dbReference type="PANTHER" id="PTHR43008:SF4">
    <property type="entry name" value="CHAIN DEHYDROGENASE, PUTATIVE (AFU_ORTHOLOGUE AFUA_4G08710)-RELATED"/>
    <property type="match status" value="1"/>
</dbReference>
<comment type="caution">
    <text evidence="5">The sequence shown here is derived from an EMBL/GenBank/DDBJ whole genome shotgun (WGS) entry which is preliminary data.</text>
</comment>
<dbReference type="FunFam" id="3.40.50.720:FF:000245">
    <property type="entry name" value="Short chain dehydrogenase, putative"/>
    <property type="match status" value="1"/>
</dbReference>
<dbReference type="EMBL" id="NBII01000001">
    <property type="protein sequence ID" value="PAV23724.1"/>
    <property type="molecule type" value="Genomic_DNA"/>
</dbReference>
<dbReference type="Gene3D" id="3.40.50.720">
    <property type="entry name" value="NAD(P)-binding Rossmann-like Domain"/>
    <property type="match status" value="1"/>
</dbReference>
<protein>
    <submittedName>
        <fullName evidence="5">Sorbose reductase sou1</fullName>
    </submittedName>
</protein>
<dbReference type="GO" id="GO:0016616">
    <property type="term" value="F:oxidoreductase activity, acting on the CH-OH group of donors, NAD or NADP as acceptor"/>
    <property type="evidence" value="ECO:0007669"/>
    <property type="project" value="UniProtKB-ARBA"/>
</dbReference>
<evidence type="ECO:0000256" key="2">
    <source>
        <dbReference type="ARBA" id="ARBA00022857"/>
    </source>
</evidence>
<dbReference type="PROSITE" id="PS00061">
    <property type="entry name" value="ADH_SHORT"/>
    <property type="match status" value="1"/>
</dbReference>
<dbReference type="SUPFAM" id="SSF51735">
    <property type="entry name" value="NAD(P)-binding Rossmann-fold domains"/>
    <property type="match status" value="1"/>
</dbReference>
<proteinExistence type="inferred from homology"/>
<evidence type="ECO:0000256" key="4">
    <source>
        <dbReference type="SAM" id="MobiDB-lite"/>
    </source>
</evidence>
<dbReference type="PRINTS" id="PR00080">
    <property type="entry name" value="SDRFAMILY"/>
</dbReference>
<dbReference type="InParanoid" id="A0A286UW04"/>
<feature type="region of interest" description="Disordered" evidence="4">
    <location>
        <begin position="46"/>
        <end position="66"/>
    </location>
</feature>